<dbReference type="Proteomes" id="UP001168528">
    <property type="component" value="Unassembled WGS sequence"/>
</dbReference>
<dbReference type="Pfam" id="PF14891">
    <property type="entry name" value="Peptidase_M91"/>
    <property type="match status" value="1"/>
</dbReference>
<evidence type="ECO:0000313" key="1">
    <source>
        <dbReference type="EMBL" id="MDO1451086.1"/>
    </source>
</evidence>
<comment type="caution">
    <text evidence="1">The sequence shown here is derived from an EMBL/GenBank/DDBJ whole genome shotgun (WGS) entry which is preliminary data.</text>
</comment>
<dbReference type="InterPro" id="IPR028208">
    <property type="entry name" value="Effector_pro_NleD-like"/>
</dbReference>
<dbReference type="EMBL" id="JAUKPO010000042">
    <property type="protein sequence ID" value="MDO1451086.1"/>
    <property type="molecule type" value="Genomic_DNA"/>
</dbReference>
<name>A0ABT8RG46_9BACT</name>
<sequence>MIAIDPDGKDIFIITQRNEDGTVERVKYSNGKLYNADGKLYTGNHAFARKVQANLNNLKKINDEFVQEVISTLETSKHGHYMEEDEFNQNSNYVTSRRPYLSKQGIPMGSRSILTLKDEENLEDGTKAISLTTLAHELRHMYDHDQGKMKGYLDEDKLTPEKRPKEIRGVNFENRVRYRIGLKLRTTYGDKKIDKSKLKDPTKPNSE</sequence>
<keyword evidence="2" id="KW-1185">Reference proteome</keyword>
<reference evidence="1" key="1">
    <citation type="submission" date="2023-07" db="EMBL/GenBank/DDBJ databases">
        <title>The genome sequence of Rhodocytophaga aerolata KACC 12507.</title>
        <authorList>
            <person name="Zhang X."/>
        </authorList>
    </citation>
    <scope>NUCLEOTIDE SEQUENCE</scope>
    <source>
        <strain evidence="1">KACC 12507</strain>
    </source>
</reference>
<protein>
    <submittedName>
        <fullName evidence="1">M91 family zinc metallopeptidase</fullName>
    </submittedName>
</protein>
<gene>
    <name evidence="1" type="ORF">Q0590_32730</name>
</gene>
<evidence type="ECO:0000313" key="2">
    <source>
        <dbReference type="Proteomes" id="UP001168528"/>
    </source>
</evidence>
<organism evidence="1 2">
    <name type="scientific">Rhodocytophaga aerolata</name>
    <dbReference type="NCBI Taxonomy" id="455078"/>
    <lineage>
        <taxon>Bacteria</taxon>
        <taxon>Pseudomonadati</taxon>
        <taxon>Bacteroidota</taxon>
        <taxon>Cytophagia</taxon>
        <taxon>Cytophagales</taxon>
        <taxon>Rhodocytophagaceae</taxon>
        <taxon>Rhodocytophaga</taxon>
    </lineage>
</organism>
<accession>A0ABT8RG46</accession>
<proteinExistence type="predicted"/>